<reference evidence="5" key="1">
    <citation type="submission" date="2011-02" db="EMBL/GenBank/DDBJ databases">
        <title>Complete sequence of Methanobacterium sp. AL-21.</title>
        <authorList>
            <consortium name="US DOE Joint Genome Institute"/>
            <person name="Lucas S."/>
            <person name="Copeland A."/>
            <person name="Lapidus A."/>
            <person name="Cheng J.-F."/>
            <person name="Goodwin L."/>
            <person name="Pitluck S."/>
            <person name="Chertkov O."/>
            <person name="Detter J.C."/>
            <person name="Han C."/>
            <person name="Tapia R."/>
            <person name="Land M."/>
            <person name="Hauser L."/>
            <person name="Kyrpides N."/>
            <person name="Ivanova N."/>
            <person name="Mikhailova N."/>
            <person name="Pagani I."/>
            <person name="Cadillo-Quiroz H."/>
            <person name="Imachi H."/>
            <person name="Zinder S."/>
            <person name="Liu W."/>
            <person name="Woyke T."/>
        </authorList>
    </citation>
    <scope>NUCLEOTIDE SEQUENCE [LARGE SCALE GENOMIC DNA]</scope>
    <source>
        <strain evidence="5">AL-21</strain>
    </source>
</reference>
<dbReference type="InterPro" id="IPR032812">
    <property type="entry name" value="SbsA_Ig"/>
</dbReference>
<dbReference type="Pfam" id="PF13205">
    <property type="entry name" value="Big_5"/>
    <property type="match status" value="1"/>
</dbReference>
<keyword evidence="1" id="KW-0732">Signal</keyword>
<dbReference type="eggNOG" id="arCOG03946">
    <property type="taxonomic scope" value="Archaea"/>
</dbReference>
<evidence type="ECO:0000313" key="4">
    <source>
        <dbReference type="EMBL" id="ADZ09828.1"/>
    </source>
</evidence>
<evidence type="ECO:0000256" key="1">
    <source>
        <dbReference type="ARBA" id="ARBA00022729"/>
    </source>
</evidence>
<proteinExistence type="predicted"/>
<feature type="domain" description="SbsA Ig-like" evidence="2">
    <location>
        <begin position="466"/>
        <end position="569"/>
    </location>
</feature>
<gene>
    <name evidence="4" type="ordered locus">Metbo_1601</name>
</gene>
<name>F0T900_METLA</name>
<dbReference type="Pfam" id="PF09373">
    <property type="entry name" value="PMBR"/>
    <property type="match status" value="1"/>
</dbReference>
<accession>F0T900</accession>
<dbReference type="Proteomes" id="UP000007490">
    <property type="component" value="Chromosome"/>
</dbReference>
<feature type="domain" description="GH29D-like beta-sandwich" evidence="3">
    <location>
        <begin position="398"/>
        <end position="459"/>
    </location>
</feature>
<dbReference type="KEGG" id="mel:Metbo_1601"/>
<reference evidence="4 5" key="2">
    <citation type="journal article" date="2014" name="Int. J. Syst. Evol. Microbiol.">
        <title>Methanobacterium paludis sp. nov. and a novel strain of Methanobacterium lacus isolated from northern peatlands.</title>
        <authorList>
            <person name="Cadillo-Quiroz H."/>
            <person name="Brauer S.L."/>
            <person name="Goodson N."/>
            <person name="Yavitt J.B."/>
            <person name="Zinder S.H."/>
        </authorList>
    </citation>
    <scope>NUCLEOTIDE SEQUENCE [LARGE SCALE GENOMIC DNA]</scope>
    <source>
        <strain evidence="4 5">AL-21</strain>
    </source>
</reference>
<dbReference type="InterPro" id="IPR059177">
    <property type="entry name" value="GH29D-like_dom"/>
</dbReference>
<dbReference type="EMBL" id="CP002551">
    <property type="protein sequence ID" value="ADZ09828.1"/>
    <property type="molecule type" value="Genomic_DNA"/>
</dbReference>
<dbReference type="AlphaFoldDB" id="F0T900"/>
<dbReference type="eggNOG" id="arCOG06479">
    <property type="taxonomic scope" value="Archaea"/>
</dbReference>
<evidence type="ECO:0000259" key="3">
    <source>
        <dbReference type="Pfam" id="PF13290"/>
    </source>
</evidence>
<dbReference type="STRING" id="877455.Metbo_1601"/>
<evidence type="ECO:0000313" key="5">
    <source>
        <dbReference type="Proteomes" id="UP000007490"/>
    </source>
</evidence>
<sequence length="572" mass="63709" precursor="true">MQKLIITPILILIFILSMSAVSAADPVSFTSDQVINATDSILSYVDANNTLPVDLNISGSVVDMPQFLELLTTVILNINSTSNDLINLGIYGNATNSSENITNSNINSTEYLDIAKRVKDFMDSKGRAPNYATQTSTGNSIGFESLVYMYSNILNSYKTNHVLPENVNLTSWYCVSNKINCTNLLGYTSYGYVEKEVYGNQSSNQTIVLIVGLHPQENGIHTAIANALLNQTLNLTKRYVIYKIHVTQDADDYSKGRMNGQLLGQQFIVPDVPKENPILTLDIHENHYLDSGYDYARFLYPISNTSITTTYANQIISQMPFLVIYTPPDPTSPEYVTMPIAKYGIPTIIYETYMYDNLTKKDSDANAFINAVDTLVYNNKTVDPVKDINLTATVNCKTGLYNIDKNIVLKMNANGTIYYTLNNTTPTNQSKRYNGLFTIKTTTTLKFIAILNGKKSPVYTEKYTIDKIAPKVVSSNTYYSKGFSRTAPISIKFSENIKTSSNWSNIYIKNLNTGKKVGISKSIKNNTLNIKMVSKRFAYNNYQIYIPGGALKDNAGNNLAKTTIIKFKTGKS</sequence>
<dbReference type="HOGENOM" id="CLU_476212_0_0_2"/>
<organism evidence="4 5">
    <name type="scientific">Methanobacterium lacus (strain AL-21)</name>
    <dbReference type="NCBI Taxonomy" id="877455"/>
    <lineage>
        <taxon>Archaea</taxon>
        <taxon>Methanobacteriati</taxon>
        <taxon>Methanobacteriota</taxon>
        <taxon>Methanomada group</taxon>
        <taxon>Methanobacteria</taxon>
        <taxon>Methanobacteriales</taxon>
        <taxon>Methanobacteriaceae</taxon>
        <taxon>Methanobacterium</taxon>
    </lineage>
</organism>
<protein>
    <submittedName>
        <fullName evidence="4">Uncharacterized protein</fullName>
    </submittedName>
</protein>
<dbReference type="Pfam" id="PF13290">
    <property type="entry name" value="CHB_HEX_C_1"/>
    <property type="match status" value="1"/>
</dbReference>
<dbReference type="InterPro" id="IPR018975">
    <property type="entry name" value="Pseudomurein-binding_repeat"/>
</dbReference>
<evidence type="ECO:0000259" key="2">
    <source>
        <dbReference type="Pfam" id="PF13205"/>
    </source>
</evidence>
<keyword evidence="5" id="KW-1185">Reference proteome</keyword>